<feature type="signal peptide" evidence="8">
    <location>
        <begin position="1"/>
        <end position="23"/>
    </location>
</feature>
<comment type="caution">
    <text evidence="9">The sequence shown here is derived from an EMBL/GenBank/DDBJ whole genome shotgun (WGS) entry which is preliminary data.</text>
</comment>
<dbReference type="PANTHER" id="PTHR30026">
    <property type="entry name" value="OUTER MEMBRANE PROTEIN TOLC"/>
    <property type="match status" value="1"/>
</dbReference>
<dbReference type="InterPro" id="IPR003423">
    <property type="entry name" value="OMP_efflux"/>
</dbReference>
<evidence type="ECO:0000256" key="3">
    <source>
        <dbReference type="ARBA" id="ARBA00022448"/>
    </source>
</evidence>
<dbReference type="Gene3D" id="1.20.1600.10">
    <property type="entry name" value="Outer membrane efflux proteins (OEP)"/>
    <property type="match status" value="1"/>
</dbReference>
<dbReference type="Proteomes" id="UP000771749">
    <property type="component" value="Unassembled WGS sequence"/>
</dbReference>
<gene>
    <name evidence="9" type="ORF">IAC07_04395</name>
</gene>
<dbReference type="GO" id="GO:0015288">
    <property type="term" value="F:porin activity"/>
    <property type="evidence" value="ECO:0007669"/>
    <property type="project" value="TreeGrafter"/>
</dbReference>
<reference evidence="9" key="1">
    <citation type="submission" date="2020-10" db="EMBL/GenBank/DDBJ databases">
        <authorList>
            <person name="Gilroy R."/>
        </authorList>
    </citation>
    <scope>NUCLEOTIDE SEQUENCE</scope>
    <source>
        <strain evidence="9">F1-3629</strain>
    </source>
</reference>
<evidence type="ECO:0000256" key="8">
    <source>
        <dbReference type="SAM" id="SignalP"/>
    </source>
</evidence>
<sequence>MKRKSFAAAFLLLLPLAPSAAGAAEVMTLQQCRDSAVRNNISLKMAQQKVTLAGYDRKIAMANYFPGISVTGAYMYNSRNLSLLSQEKSDMLTGLGTGIQGSLHSGLENLMSDPVFSAILQENPGMMKLMEELMSADIASPVNAIGSEINRAFEMDIHNVFAGAVSLRQPVFAGGKIINANRLAKLAEDLARSQYDIEYRAVVSEVDNAYWQIVSISNKKRLAQDYADLLGMMLHDTEALVAEGMATRADLLSVKVRANEADLLLTKAGNGLVLAKMLLCRLCGLPLDTELELADECLDKVPLPRIEGRVGEEEIFASRPEIRSLELAARIYDRKAAVARADMMPRVALTANYLLTNPNMYHGYSNSFAGMFNVGVAVEIPVFHGCEAMQKVRRAKAESVMADCMLEDAKKKIAMQVEQLRRQEDEALEKLCMAENSLGCAEENLRAATAGYAEGMVPANTLMQAQTAWMQAHSEYIDAGVELQLHAVALALAEGR</sequence>
<dbReference type="GO" id="GO:0009279">
    <property type="term" value="C:cell outer membrane"/>
    <property type="evidence" value="ECO:0007669"/>
    <property type="project" value="UniProtKB-SubCell"/>
</dbReference>
<evidence type="ECO:0000256" key="5">
    <source>
        <dbReference type="ARBA" id="ARBA00022692"/>
    </source>
</evidence>
<dbReference type="PANTHER" id="PTHR30026:SF20">
    <property type="entry name" value="OUTER MEMBRANE PROTEIN TOLC"/>
    <property type="match status" value="1"/>
</dbReference>
<keyword evidence="7" id="KW-0998">Cell outer membrane</keyword>
<reference evidence="9" key="2">
    <citation type="journal article" date="2021" name="PeerJ">
        <title>Extensive microbial diversity within the chicken gut microbiome revealed by metagenomics and culture.</title>
        <authorList>
            <person name="Gilroy R."/>
            <person name="Ravi A."/>
            <person name="Getino M."/>
            <person name="Pursley I."/>
            <person name="Horton D.L."/>
            <person name="Alikhan N.F."/>
            <person name="Baker D."/>
            <person name="Gharbi K."/>
            <person name="Hall N."/>
            <person name="Watson M."/>
            <person name="Adriaenssens E.M."/>
            <person name="Foster-Nyarko E."/>
            <person name="Jarju S."/>
            <person name="Secka A."/>
            <person name="Antonio M."/>
            <person name="Oren A."/>
            <person name="Chaudhuri R.R."/>
            <person name="La Ragione R."/>
            <person name="Hildebrand F."/>
            <person name="Pallen M.J."/>
        </authorList>
    </citation>
    <scope>NUCLEOTIDE SEQUENCE</scope>
    <source>
        <strain evidence="9">F1-3629</strain>
    </source>
</reference>
<organism evidence="9 10">
    <name type="scientific">Candidatus Cryptobacteroides gallistercoris</name>
    <dbReference type="NCBI Taxonomy" id="2840765"/>
    <lineage>
        <taxon>Bacteria</taxon>
        <taxon>Pseudomonadati</taxon>
        <taxon>Bacteroidota</taxon>
        <taxon>Bacteroidia</taxon>
        <taxon>Bacteroidales</taxon>
        <taxon>Candidatus Cryptobacteroides</taxon>
    </lineage>
</organism>
<keyword evidence="8" id="KW-0732">Signal</keyword>
<dbReference type="SUPFAM" id="SSF56954">
    <property type="entry name" value="Outer membrane efflux proteins (OEP)"/>
    <property type="match status" value="1"/>
</dbReference>
<evidence type="ECO:0000256" key="7">
    <source>
        <dbReference type="ARBA" id="ARBA00023237"/>
    </source>
</evidence>
<keyword evidence="4" id="KW-1134">Transmembrane beta strand</keyword>
<dbReference type="EMBL" id="JADIMJ010000065">
    <property type="protein sequence ID" value="MBO8453949.1"/>
    <property type="molecule type" value="Genomic_DNA"/>
</dbReference>
<name>A0A940DN85_9BACT</name>
<evidence type="ECO:0000313" key="10">
    <source>
        <dbReference type="Proteomes" id="UP000771749"/>
    </source>
</evidence>
<evidence type="ECO:0000256" key="6">
    <source>
        <dbReference type="ARBA" id="ARBA00023136"/>
    </source>
</evidence>
<dbReference type="Pfam" id="PF02321">
    <property type="entry name" value="OEP"/>
    <property type="match status" value="2"/>
</dbReference>
<comment type="similarity">
    <text evidence="2">Belongs to the outer membrane factor (OMF) (TC 1.B.17) family.</text>
</comment>
<keyword evidence="5" id="KW-0812">Transmembrane</keyword>
<evidence type="ECO:0000313" key="9">
    <source>
        <dbReference type="EMBL" id="MBO8453949.1"/>
    </source>
</evidence>
<dbReference type="AlphaFoldDB" id="A0A940DN85"/>
<keyword evidence="6" id="KW-0472">Membrane</keyword>
<evidence type="ECO:0000256" key="1">
    <source>
        <dbReference type="ARBA" id="ARBA00004442"/>
    </source>
</evidence>
<keyword evidence="3" id="KW-0813">Transport</keyword>
<dbReference type="InterPro" id="IPR051906">
    <property type="entry name" value="TolC-like"/>
</dbReference>
<comment type="subcellular location">
    <subcellularLocation>
        <location evidence="1">Cell outer membrane</location>
    </subcellularLocation>
</comment>
<feature type="chain" id="PRO_5036977947" evidence="8">
    <location>
        <begin position="24"/>
        <end position="496"/>
    </location>
</feature>
<dbReference type="GO" id="GO:0015562">
    <property type="term" value="F:efflux transmembrane transporter activity"/>
    <property type="evidence" value="ECO:0007669"/>
    <property type="project" value="InterPro"/>
</dbReference>
<accession>A0A940DN85</accession>
<proteinExistence type="inferred from homology"/>
<evidence type="ECO:0000256" key="4">
    <source>
        <dbReference type="ARBA" id="ARBA00022452"/>
    </source>
</evidence>
<dbReference type="GO" id="GO:1990281">
    <property type="term" value="C:efflux pump complex"/>
    <property type="evidence" value="ECO:0007669"/>
    <property type="project" value="TreeGrafter"/>
</dbReference>
<evidence type="ECO:0000256" key="2">
    <source>
        <dbReference type="ARBA" id="ARBA00007613"/>
    </source>
</evidence>
<protein>
    <submittedName>
        <fullName evidence="9">TolC family protein</fullName>
    </submittedName>
</protein>